<accession>A0A1J4MI24</accession>
<evidence type="ECO:0000313" key="2">
    <source>
        <dbReference type="EMBL" id="OII72485.1"/>
    </source>
</evidence>
<gene>
    <name evidence="2" type="ORF">cubi_00480</name>
</gene>
<dbReference type="VEuPathDB" id="CryptoDB:cubi_00480"/>
<proteinExistence type="predicted"/>
<name>A0A1J4MI24_9CRYT</name>
<dbReference type="EMBL" id="LRBP01000022">
    <property type="protein sequence ID" value="OII72485.1"/>
    <property type="molecule type" value="Genomic_DNA"/>
</dbReference>
<dbReference type="GeneID" id="39977273"/>
<evidence type="ECO:0000313" key="3">
    <source>
        <dbReference type="Proteomes" id="UP000186176"/>
    </source>
</evidence>
<protein>
    <submittedName>
        <fullName evidence="2">Uncharacterized protein</fullName>
    </submittedName>
</protein>
<keyword evidence="3" id="KW-1185">Reference proteome</keyword>
<dbReference type="AlphaFoldDB" id="A0A1J4MI24"/>
<dbReference type="Proteomes" id="UP000186176">
    <property type="component" value="Unassembled WGS sequence"/>
</dbReference>
<dbReference type="RefSeq" id="XP_028873983.1">
    <property type="nucleotide sequence ID" value="XM_029017494.1"/>
</dbReference>
<feature type="region of interest" description="Disordered" evidence="1">
    <location>
        <begin position="1"/>
        <end position="31"/>
    </location>
</feature>
<organism evidence="2 3">
    <name type="scientific">Cryptosporidium ubiquitum</name>
    <dbReference type="NCBI Taxonomy" id="857276"/>
    <lineage>
        <taxon>Eukaryota</taxon>
        <taxon>Sar</taxon>
        <taxon>Alveolata</taxon>
        <taxon>Apicomplexa</taxon>
        <taxon>Conoidasida</taxon>
        <taxon>Coccidia</taxon>
        <taxon>Eucoccidiorida</taxon>
        <taxon>Eimeriorina</taxon>
        <taxon>Cryptosporidiidae</taxon>
        <taxon>Cryptosporidium</taxon>
    </lineage>
</organism>
<comment type="caution">
    <text evidence="2">The sequence shown here is derived from an EMBL/GenBank/DDBJ whole genome shotgun (WGS) entry which is preliminary data.</text>
</comment>
<evidence type="ECO:0000256" key="1">
    <source>
        <dbReference type="SAM" id="MobiDB-lite"/>
    </source>
</evidence>
<reference evidence="2 3" key="1">
    <citation type="submission" date="2016-10" db="EMBL/GenBank/DDBJ databases">
        <title>Reductive evolution of mitochondrial metabolism and differential evolution of invasion-related proteins in Cryptosporidium.</title>
        <authorList>
            <person name="Liu S."/>
            <person name="Roellig D.M."/>
            <person name="Guo Y."/>
            <person name="Li N."/>
            <person name="Frace M.A."/>
            <person name="Tang K."/>
            <person name="Zhang L."/>
            <person name="Feng Y."/>
            <person name="Xiao L."/>
        </authorList>
    </citation>
    <scope>NUCLEOTIDE SEQUENCE [LARGE SCALE GENOMIC DNA]</scope>
    <source>
        <strain evidence="2">39726</strain>
    </source>
</reference>
<sequence length="69" mass="7598">MMGEGVVLGESKRRGSVIGSAKEQQVQEKKKSKVFINSSVSSECDEFSVPPICIWLTIGKEVQIVEIRS</sequence>